<sequence>MEPKLEGNLIIIGGAEDKKGEKEILKEVCSKLDRENEELVIATVATELPEEVGKEYTKIFRNLGVKKISILDIQERDNAFEEKNIDMLKAASIVFFTGGDQLKITSLLGGTPLYKVIKDIYKDGCVFVGTSAGASVMSDTMIISGSNDDSPKKCTVKMAPGLGLIKDVIIDQHFAQRGRVGRLLGAIAENPECLGIGIDEDTAIEVCDKGYFKVIGSSAVYVIDASNISYTNVSEQNPDELLSMFNVRMHVLKCDDKFDLVKRQPFENKEEKNENK</sequence>
<keyword evidence="7 9" id="KW-0378">Hydrolase</keyword>
<dbReference type="InterPro" id="IPR005320">
    <property type="entry name" value="Peptidase_S51"/>
</dbReference>
<dbReference type="GO" id="GO:0008236">
    <property type="term" value="F:serine-type peptidase activity"/>
    <property type="evidence" value="ECO:0007669"/>
    <property type="project" value="UniProtKB-KW"/>
</dbReference>
<dbReference type="PIRSF" id="PIRSF032067">
    <property type="entry name" value="Cyanophycinase"/>
    <property type="match status" value="1"/>
</dbReference>
<keyword evidence="8" id="KW-0720">Serine protease</keyword>
<evidence type="ECO:0000256" key="8">
    <source>
        <dbReference type="ARBA" id="ARBA00022825"/>
    </source>
</evidence>
<comment type="catalytic activity">
    <reaction evidence="1">
        <text>[L-4-(L-arginin-2-N-yl)aspartate](n) + H2O = [L-4-(L-arginin-2-N-yl)aspartate](n-1) + L-4-(L-arginin-2-N-yl)aspartate</text>
        <dbReference type="Rhea" id="RHEA:12845"/>
        <dbReference type="Rhea" id="RHEA-COMP:13728"/>
        <dbReference type="Rhea" id="RHEA-COMP:13734"/>
        <dbReference type="ChEBI" id="CHEBI:15377"/>
        <dbReference type="ChEBI" id="CHEBI:137986"/>
        <dbReference type="ChEBI" id="CHEBI:137991"/>
        <dbReference type="EC" id="3.4.15.6"/>
    </reaction>
</comment>
<keyword evidence="6" id="KW-0645">Protease</keyword>
<keyword evidence="9" id="KW-0121">Carboxypeptidase</keyword>
<dbReference type="CDD" id="cd03145">
    <property type="entry name" value="GAT1_cyanophycinase"/>
    <property type="match status" value="1"/>
</dbReference>
<dbReference type="EC" id="3.4.15.6" evidence="4"/>
<gene>
    <name evidence="9" type="primary">cphB_5</name>
    <name evidence="9" type="ORF">SDC9_67714</name>
</gene>
<accession>A0A644XYF8</accession>
<evidence type="ECO:0000256" key="6">
    <source>
        <dbReference type="ARBA" id="ARBA00022670"/>
    </source>
</evidence>
<reference evidence="9" key="1">
    <citation type="submission" date="2019-08" db="EMBL/GenBank/DDBJ databases">
        <authorList>
            <person name="Kucharzyk K."/>
            <person name="Murdoch R.W."/>
            <person name="Higgins S."/>
            <person name="Loffler F."/>
        </authorList>
    </citation>
    <scope>NUCLEOTIDE SEQUENCE</scope>
</reference>
<dbReference type="GO" id="GO:0008241">
    <property type="term" value="F:peptidyl-dipeptidase activity"/>
    <property type="evidence" value="ECO:0007669"/>
    <property type="project" value="UniProtKB-EC"/>
</dbReference>
<comment type="function">
    <text evidence="2">Exopeptidase that catalyzes the hydrolytic cleavage of multi-L-arginyl-poly-L-aspartic acid (cyanophycin; a water-insoluble reserve polymer) into aspartate-arginine dipeptides.</text>
</comment>
<evidence type="ECO:0000256" key="5">
    <source>
        <dbReference type="ARBA" id="ARBA00015719"/>
    </source>
</evidence>
<comment type="similarity">
    <text evidence="3">Belongs to the peptidase S51 family.</text>
</comment>
<evidence type="ECO:0000256" key="1">
    <source>
        <dbReference type="ARBA" id="ARBA00001092"/>
    </source>
</evidence>
<organism evidence="9">
    <name type="scientific">bioreactor metagenome</name>
    <dbReference type="NCBI Taxonomy" id="1076179"/>
    <lineage>
        <taxon>unclassified sequences</taxon>
        <taxon>metagenomes</taxon>
        <taxon>ecological metagenomes</taxon>
    </lineage>
</organism>
<protein>
    <recommendedName>
        <fullName evidence="5">Cyanophycinase</fullName>
        <ecNumber evidence="4">3.4.15.6</ecNumber>
    </recommendedName>
</protein>
<dbReference type="NCBIfam" id="TIGR02069">
    <property type="entry name" value="cyanophycinase"/>
    <property type="match status" value="1"/>
</dbReference>
<evidence type="ECO:0000256" key="3">
    <source>
        <dbReference type="ARBA" id="ARBA00006534"/>
    </source>
</evidence>
<name>A0A644XYF8_9ZZZZ</name>
<dbReference type="AlphaFoldDB" id="A0A644XYF8"/>
<dbReference type="EMBL" id="VSSQ01003556">
    <property type="protein sequence ID" value="MPM21270.1"/>
    <property type="molecule type" value="Genomic_DNA"/>
</dbReference>
<comment type="caution">
    <text evidence="9">The sequence shown here is derived from an EMBL/GenBank/DDBJ whole genome shotgun (WGS) entry which is preliminary data.</text>
</comment>
<dbReference type="Gene3D" id="3.40.50.880">
    <property type="match status" value="1"/>
</dbReference>
<dbReference type="GO" id="GO:0004180">
    <property type="term" value="F:carboxypeptidase activity"/>
    <property type="evidence" value="ECO:0007669"/>
    <property type="project" value="UniProtKB-KW"/>
</dbReference>
<dbReference type="InterPro" id="IPR029062">
    <property type="entry name" value="Class_I_gatase-like"/>
</dbReference>
<dbReference type="Pfam" id="PF03575">
    <property type="entry name" value="Peptidase_S51"/>
    <property type="match status" value="1"/>
</dbReference>
<dbReference type="GO" id="GO:0006508">
    <property type="term" value="P:proteolysis"/>
    <property type="evidence" value="ECO:0007669"/>
    <property type="project" value="UniProtKB-KW"/>
</dbReference>
<evidence type="ECO:0000313" key="9">
    <source>
        <dbReference type="EMBL" id="MPM21270.1"/>
    </source>
</evidence>
<evidence type="ECO:0000256" key="7">
    <source>
        <dbReference type="ARBA" id="ARBA00022801"/>
    </source>
</evidence>
<dbReference type="PANTHER" id="PTHR36175:SF1">
    <property type="entry name" value="CYANOPHYCINASE"/>
    <property type="match status" value="1"/>
</dbReference>
<dbReference type="SUPFAM" id="SSF52317">
    <property type="entry name" value="Class I glutamine amidotransferase-like"/>
    <property type="match status" value="1"/>
</dbReference>
<evidence type="ECO:0000256" key="2">
    <source>
        <dbReference type="ARBA" id="ARBA00002039"/>
    </source>
</evidence>
<dbReference type="PANTHER" id="PTHR36175">
    <property type="entry name" value="CYANOPHYCINASE"/>
    <property type="match status" value="1"/>
</dbReference>
<proteinExistence type="inferred from homology"/>
<dbReference type="InterPro" id="IPR011811">
    <property type="entry name" value="Peptidase_S51_cyanophycinase"/>
</dbReference>
<evidence type="ECO:0000256" key="4">
    <source>
        <dbReference type="ARBA" id="ARBA00013115"/>
    </source>
</evidence>